<dbReference type="InterPro" id="IPR016040">
    <property type="entry name" value="NAD(P)-bd_dom"/>
</dbReference>
<dbReference type="InterPro" id="IPR021295">
    <property type="entry name" value="DUF2867"/>
</dbReference>
<dbReference type="Pfam" id="PF13460">
    <property type="entry name" value="NAD_binding_10"/>
    <property type="match status" value="1"/>
</dbReference>
<dbReference type="GO" id="GO:0005737">
    <property type="term" value="C:cytoplasm"/>
    <property type="evidence" value="ECO:0007669"/>
    <property type="project" value="TreeGrafter"/>
</dbReference>
<name>A0A1I5UNJ3_9PSEU</name>
<organism evidence="2 3">
    <name type="scientific">Amycolatopsis arida</name>
    <dbReference type="NCBI Taxonomy" id="587909"/>
    <lineage>
        <taxon>Bacteria</taxon>
        <taxon>Bacillati</taxon>
        <taxon>Actinomycetota</taxon>
        <taxon>Actinomycetes</taxon>
        <taxon>Pseudonocardiales</taxon>
        <taxon>Pseudonocardiaceae</taxon>
        <taxon>Amycolatopsis</taxon>
    </lineage>
</organism>
<proteinExistence type="predicted"/>
<dbReference type="AlphaFoldDB" id="A0A1I5UNJ3"/>
<dbReference type="PANTHER" id="PTHR48079:SF6">
    <property type="entry name" value="NAD(P)-BINDING DOMAIN-CONTAINING PROTEIN-RELATED"/>
    <property type="match status" value="1"/>
</dbReference>
<reference evidence="3" key="1">
    <citation type="submission" date="2016-10" db="EMBL/GenBank/DDBJ databases">
        <authorList>
            <person name="Varghese N."/>
            <person name="Submissions S."/>
        </authorList>
    </citation>
    <scope>NUCLEOTIDE SEQUENCE [LARGE SCALE GENOMIC DNA]</scope>
    <source>
        <strain evidence="3">CGMCC 4.5579</strain>
    </source>
</reference>
<evidence type="ECO:0000259" key="1">
    <source>
        <dbReference type="Pfam" id="PF13460"/>
    </source>
</evidence>
<evidence type="ECO:0000313" key="2">
    <source>
        <dbReference type="EMBL" id="SFP96779.1"/>
    </source>
</evidence>
<keyword evidence="3" id="KW-1185">Reference proteome</keyword>
<accession>A0A1I5UNJ3</accession>
<dbReference type="InterPro" id="IPR051783">
    <property type="entry name" value="NAD(P)-dependent_oxidoreduct"/>
</dbReference>
<dbReference type="GO" id="GO:0004029">
    <property type="term" value="F:aldehyde dehydrogenase (NAD+) activity"/>
    <property type="evidence" value="ECO:0007669"/>
    <property type="project" value="TreeGrafter"/>
</dbReference>
<dbReference type="EMBL" id="FOWW01000004">
    <property type="protein sequence ID" value="SFP96779.1"/>
    <property type="molecule type" value="Genomic_DNA"/>
</dbReference>
<gene>
    <name evidence="2" type="ORF">SAMN05421810_10447</name>
</gene>
<dbReference type="SUPFAM" id="SSF51735">
    <property type="entry name" value="NAD(P)-binding Rossmann-fold domains"/>
    <property type="match status" value="1"/>
</dbReference>
<dbReference type="PANTHER" id="PTHR48079">
    <property type="entry name" value="PROTEIN YEEZ"/>
    <property type="match status" value="1"/>
</dbReference>
<dbReference type="InterPro" id="IPR036291">
    <property type="entry name" value="NAD(P)-bd_dom_sf"/>
</dbReference>
<dbReference type="STRING" id="587909.SAMN05421810_10447"/>
<dbReference type="SUPFAM" id="SSF55961">
    <property type="entry name" value="Bet v1-like"/>
    <property type="match status" value="1"/>
</dbReference>
<dbReference type="Pfam" id="PF11066">
    <property type="entry name" value="DUF2867"/>
    <property type="match status" value="1"/>
</dbReference>
<feature type="domain" description="NAD(P)-binding" evidence="1">
    <location>
        <begin position="8"/>
        <end position="114"/>
    </location>
</feature>
<sequence>MTRCLVLGATGYVGGRLVPRLLAAGHEVRCLVRDGAKADGLAAAGATPLAGDVLDRHSLDTAMAGVDVVYYLVHSLDAPDFVARDRRAAELTAAAAAEVGARQLVYLGGLHPERDEDLSAHLSSRCDVAEVFLTGAVAALVLRASMIIGTGSISYELLRHLTHRAPVLPAPPWLDTRIQPVAITDVLHYLTACAALPAPRRGTVDVGGPEVLTYRQLIQRYARITGLPKRLLVPAPALLTRLAGPVVDGLTPVPGRIATPLLESLRHEMVCHGVPVTDVLPAPPGGPTGVDAAIRAHDPLAATAAPGKPGTDSGPVLRDTWGLTTPARPDDVWRVVAGIGGDAGWRVPGLVWTALGLADHLVGGVGLHRGRPGELTRDAVVDCWRVVECDPVARRLLLVAELRLPGRMWLELGVEPCDGGARFRQEVLFYPHGAAGYAFWLAQRPVRPVVFGTMARNIVRAAEREAPAPTG</sequence>
<protein>
    <submittedName>
        <fullName evidence="2">Uncharacterized conserved protein YbjT, contains NAD(P)-binding and DUF2867 domains</fullName>
    </submittedName>
</protein>
<dbReference type="Proteomes" id="UP000198727">
    <property type="component" value="Unassembled WGS sequence"/>
</dbReference>
<evidence type="ECO:0000313" key="3">
    <source>
        <dbReference type="Proteomes" id="UP000198727"/>
    </source>
</evidence>
<dbReference type="OrthoDB" id="9774199at2"/>
<dbReference type="Gene3D" id="3.40.50.720">
    <property type="entry name" value="NAD(P)-binding Rossmann-like Domain"/>
    <property type="match status" value="1"/>
</dbReference>
<dbReference type="RefSeq" id="WP_092530455.1">
    <property type="nucleotide sequence ID" value="NZ_FOWW01000004.1"/>
</dbReference>